<dbReference type="SUPFAM" id="SSF143724">
    <property type="entry name" value="PHP14-like"/>
    <property type="match status" value="1"/>
</dbReference>
<dbReference type="Pfam" id="PF02503">
    <property type="entry name" value="PP_kinase"/>
    <property type="match status" value="1"/>
</dbReference>
<feature type="binding site" evidence="8">
    <location>
        <position position="556"/>
    </location>
    <ligand>
        <name>ATP</name>
        <dbReference type="ChEBI" id="CHEBI:30616"/>
    </ligand>
</feature>
<dbReference type="InterPro" id="IPR025198">
    <property type="entry name" value="PPK_N_dom"/>
</dbReference>
<dbReference type="NCBIfam" id="NF003921">
    <property type="entry name" value="PRK05443.2-2"/>
    <property type="match status" value="1"/>
</dbReference>
<comment type="catalytic activity">
    <reaction evidence="8 9">
        <text>[phosphate](n) + ATP = [phosphate](n+1) + ADP</text>
        <dbReference type="Rhea" id="RHEA:19573"/>
        <dbReference type="Rhea" id="RHEA-COMP:9859"/>
        <dbReference type="Rhea" id="RHEA-COMP:14280"/>
        <dbReference type="ChEBI" id="CHEBI:16838"/>
        <dbReference type="ChEBI" id="CHEBI:30616"/>
        <dbReference type="ChEBI" id="CHEBI:456216"/>
        <dbReference type="EC" id="2.7.4.1"/>
    </reaction>
</comment>
<comment type="similarity">
    <text evidence="8 9">Belongs to the polyphosphate kinase 1 (PPK1) family.</text>
</comment>
<keyword evidence="4 8" id="KW-0547">Nucleotide-binding</keyword>
<dbReference type="InterPro" id="IPR036832">
    <property type="entry name" value="PPK_N_dom_sf"/>
</dbReference>
<dbReference type="EMBL" id="CP060724">
    <property type="protein sequence ID" value="QNN74698.1"/>
    <property type="molecule type" value="Genomic_DNA"/>
</dbReference>
<dbReference type="InterPro" id="IPR024953">
    <property type="entry name" value="PP_kinase_middle"/>
</dbReference>
<dbReference type="Gene3D" id="1.20.58.310">
    <property type="entry name" value="Polyphosphate kinase N-terminal domain"/>
    <property type="match status" value="1"/>
</dbReference>
<evidence type="ECO:0000256" key="5">
    <source>
        <dbReference type="ARBA" id="ARBA00022777"/>
    </source>
</evidence>
<dbReference type="GO" id="GO:0008976">
    <property type="term" value="F:polyphosphate kinase activity"/>
    <property type="evidence" value="ECO:0007669"/>
    <property type="project" value="UniProtKB-UniRule"/>
</dbReference>
<keyword evidence="7 8" id="KW-0460">Magnesium</keyword>
<dbReference type="GO" id="GO:0009358">
    <property type="term" value="C:polyphosphate kinase complex"/>
    <property type="evidence" value="ECO:0007669"/>
    <property type="project" value="InterPro"/>
</dbReference>
<organism evidence="14 15">
    <name type="scientific">Weissella diestrammenae</name>
    <dbReference type="NCBI Taxonomy" id="1162633"/>
    <lineage>
        <taxon>Bacteria</taxon>
        <taxon>Bacillati</taxon>
        <taxon>Bacillota</taxon>
        <taxon>Bacilli</taxon>
        <taxon>Lactobacillales</taxon>
        <taxon>Lactobacillaceae</taxon>
        <taxon>Weissella</taxon>
    </lineage>
</organism>
<evidence type="ECO:0000256" key="9">
    <source>
        <dbReference type="RuleBase" id="RU003800"/>
    </source>
</evidence>
<keyword evidence="2 8" id="KW-0808">Transferase</keyword>
<dbReference type="Pfam" id="PF17941">
    <property type="entry name" value="PP_kinase_C_1"/>
    <property type="match status" value="1"/>
</dbReference>
<keyword evidence="6 8" id="KW-0067">ATP-binding</keyword>
<evidence type="ECO:0000313" key="15">
    <source>
        <dbReference type="Proteomes" id="UP000515800"/>
    </source>
</evidence>
<dbReference type="PANTHER" id="PTHR30218">
    <property type="entry name" value="POLYPHOSPHATE KINASE"/>
    <property type="match status" value="1"/>
</dbReference>
<dbReference type="InterPro" id="IPR025200">
    <property type="entry name" value="PPK_C_dom2"/>
</dbReference>
<dbReference type="Pfam" id="PF13089">
    <property type="entry name" value="PP_kinase_N"/>
    <property type="match status" value="1"/>
</dbReference>
<dbReference type="CDD" id="cd09165">
    <property type="entry name" value="PLDc_PaPPK1_C1_like"/>
    <property type="match status" value="1"/>
</dbReference>
<evidence type="ECO:0000256" key="3">
    <source>
        <dbReference type="ARBA" id="ARBA00022723"/>
    </source>
</evidence>
<name>A0A7G9T3M3_9LACO</name>
<evidence type="ECO:0000256" key="2">
    <source>
        <dbReference type="ARBA" id="ARBA00022679"/>
    </source>
</evidence>
<dbReference type="InterPro" id="IPR036830">
    <property type="entry name" value="PP_kinase_middle_dom_sf"/>
</dbReference>
<evidence type="ECO:0000256" key="8">
    <source>
        <dbReference type="HAMAP-Rule" id="MF_00347"/>
    </source>
</evidence>
<keyword evidence="15" id="KW-1185">Reference proteome</keyword>
<dbReference type="InterPro" id="IPR003414">
    <property type="entry name" value="PP_kinase"/>
</dbReference>
<accession>A0A7G9T3M3</accession>
<dbReference type="InterPro" id="IPR041108">
    <property type="entry name" value="PP_kinase_C_1"/>
</dbReference>
<dbReference type="GO" id="GO:0005524">
    <property type="term" value="F:ATP binding"/>
    <property type="evidence" value="ECO:0007669"/>
    <property type="project" value="UniProtKB-KW"/>
</dbReference>
<dbReference type="SUPFAM" id="SSF56024">
    <property type="entry name" value="Phospholipase D/nuclease"/>
    <property type="match status" value="2"/>
</dbReference>
<dbReference type="GO" id="GO:0046872">
    <property type="term" value="F:metal ion binding"/>
    <property type="evidence" value="ECO:0007669"/>
    <property type="project" value="UniProtKB-KW"/>
</dbReference>
<evidence type="ECO:0000256" key="1">
    <source>
        <dbReference type="ARBA" id="ARBA00022553"/>
    </source>
</evidence>
<dbReference type="NCBIfam" id="NF003920">
    <property type="entry name" value="PRK05443.2-1"/>
    <property type="match status" value="1"/>
</dbReference>
<feature type="domain" description="Polyphosphate kinase C-terminal" evidence="12">
    <location>
        <begin position="497"/>
        <end position="666"/>
    </location>
</feature>
<dbReference type="Gene3D" id="3.30.870.10">
    <property type="entry name" value="Endonuclease Chain A"/>
    <property type="match status" value="2"/>
</dbReference>
<evidence type="ECO:0000256" key="4">
    <source>
        <dbReference type="ARBA" id="ARBA00022741"/>
    </source>
</evidence>
<protein>
    <recommendedName>
        <fullName evidence="8 9">Polyphosphate kinase</fullName>
        <ecNumber evidence="8 9">2.7.4.1</ecNumber>
    </recommendedName>
    <alternativeName>
        <fullName evidence="8">ATP-polyphosphate phosphotransferase</fullName>
    </alternativeName>
    <alternativeName>
        <fullName evidence="8">Polyphosphoric acid kinase</fullName>
    </alternativeName>
</protein>
<comment type="function">
    <text evidence="8 9">Catalyzes the reversible transfer of the terminal phosphate of ATP to form a long-chain polyphosphate (polyP).</text>
</comment>
<reference evidence="14 15" key="1">
    <citation type="submission" date="2020-08" db="EMBL/GenBank/DDBJ databases">
        <title>Genome sequence of Weissella diestrammenae KACC 16890T.</title>
        <authorList>
            <person name="Hyun D.-W."/>
            <person name="Bae J.-W."/>
        </authorList>
    </citation>
    <scope>NUCLEOTIDE SEQUENCE [LARGE SCALE GENOMIC DNA]</scope>
    <source>
        <strain evidence="14 15">KACC 16890</strain>
    </source>
</reference>
<feature type="domain" description="Polyphosphate kinase N-terminal" evidence="11">
    <location>
        <begin position="9"/>
        <end position="113"/>
    </location>
</feature>
<evidence type="ECO:0000256" key="6">
    <source>
        <dbReference type="ARBA" id="ARBA00022840"/>
    </source>
</evidence>
<dbReference type="Gene3D" id="3.30.1840.10">
    <property type="entry name" value="Polyphosphate kinase middle domain"/>
    <property type="match status" value="1"/>
</dbReference>
<dbReference type="KEGG" id="wdi:H9L19_04550"/>
<dbReference type="AlphaFoldDB" id="A0A7G9T3M3"/>
<keyword evidence="5 8" id="KW-0418">Kinase</keyword>
<feature type="binding site" evidence="8">
    <location>
        <position position="47"/>
    </location>
    <ligand>
        <name>ATP</name>
        <dbReference type="ChEBI" id="CHEBI:30616"/>
    </ligand>
</feature>
<dbReference type="Proteomes" id="UP000515800">
    <property type="component" value="Chromosome"/>
</dbReference>
<feature type="active site" description="Phosphohistidine intermediate" evidence="8">
    <location>
        <position position="427"/>
    </location>
</feature>
<dbReference type="GO" id="GO:0006799">
    <property type="term" value="P:polyphosphate biosynthetic process"/>
    <property type="evidence" value="ECO:0007669"/>
    <property type="project" value="UniProtKB-UniRule"/>
</dbReference>
<feature type="binding site" evidence="8">
    <location>
        <position position="397"/>
    </location>
    <ligand>
        <name>Mg(2+)</name>
        <dbReference type="ChEBI" id="CHEBI:18420"/>
    </ligand>
</feature>
<dbReference type="NCBIfam" id="NF003917">
    <property type="entry name" value="PRK05443.1-1"/>
    <property type="match status" value="1"/>
</dbReference>
<comment type="PTM">
    <text evidence="8 9">An intermediate of this reaction is the autophosphorylated ppk in which a phosphate is covalently linked to a histidine residue through a N-P bond.</text>
</comment>
<dbReference type="NCBIfam" id="TIGR03705">
    <property type="entry name" value="poly_P_kin"/>
    <property type="match status" value="1"/>
</dbReference>
<gene>
    <name evidence="8" type="primary">ppk</name>
    <name evidence="14" type="ORF">H9L19_04550</name>
</gene>
<dbReference type="NCBIfam" id="NF003918">
    <property type="entry name" value="PRK05443.1-2"/>
    <property type="match status" value="1"/>
</dbReference>
<feature type="domain" description="Polyphosphate kinase middle" evidence="10">
    <location>
        <begin position="123"/>
        <end position="297"/>
    </location>
</feature>
<dbReference type="SUPFAM" id="SSF140356">
    <property type="entry name" value="PPK N-terminal domain-like"/>
    <property type="match status" value="1"/>
</dbReference>
<dbReference type="PANTHER" id="PTHR30218:SF0">
    <property type="entry name" value="POLYPHOSPHATE KINASE"/>
    <property type="match status" value="1"/>
</dbReference>
<keyword evidence="1 8" id="KW-0597">Phosphoprotein</keyword>
<dbReference type="Pfam" id="PF13090">
    <property type="entry name" value="PP_kinase_C"/>
    <property type="match status" value="1"/>
</dbReference>
<proteinExistence type="inferred from homology"/>
<evidence type="ECO:0000313" key="14">
    <source>
        <dbReference type="EMBL" id="QNN74698.1"/>
    </source>
</evidence>
<evidence type="ECO:0000256" key="7">
    <source>
        <dbReference type="ARBA" id="ARBA00022842"/>
    </source>
</evidence>
<keyword evidence="3 8" id="KW-0479">Metal-binding</keyword>
<feature type="binding site" evidence="8">
    <location>
        <position position="367"/>
    </location>
    <ligand>
        <name>Mg(2+)</name>
        <dbReference type="ChEBI" id="CHEBI:18420"/>
    </ligand>
</feature>
<dbReference type="RefSeq" id="WP_187528533.1">
    <property type="nucleotide sequence ID" value="NZ_CP060724.1"/>
</dbReference>
<feature type="binding site" evidence="8">
    <location>
        <position position="584"/>
    </location>
    <ligand>
        <name>ATP</name>
        <dbReference type="ChEBI" id="CHEBI:30616"/>
    </ligand>
</feature>
<evidence type="ECO:0000259" key="13">
    <source>
        <dbReference type="Pfam" id="PF17941"/>
    </source>
</evidence>
<dbReference type="PIRSF" id="PIRSF015589">
    <property type="entry name" value="PP_kinase"/>
    <property type="match status" value="1"/>
</dbReference>
<evidence type="ECO:0000259" key="10">
    <source>
        <dbReference type="Pfam" id="PF02503"/>
    </source>
</evidence>
<evidence type="ECO:0000259" key="12">
    <source>
        <dbReference type="Pfam" id="PF13090"/>
    </source>
</evidence>
<sequence length="703" mass="79787">MVVQQGEPYINREVSWLAFNGRVLDEARDKTNPLYERAKFLGITQSNMDEWFQVRVASLFQLRHVKDKVDATGMTPHEQLKLVSKLAGEQINEQYHVLNRLIMPALKKDGLQLVLANELTVAQRQELLHYFQTSVLPILTPMADDQTRPFPFLATDTLNLAVKLRRKGQERFAIVQVPLILNRVIPIPESTNQYILLEELIKAFIEALFVGYSVEAVYHFHILRDMELDIADDEGPNLLAEVQQKLFERERGAVIRLVHEKGMTKKILTRLIKALHVHEERVYSVSGPVDLGYLSELVKYGQNDAERFTPFKGFLDERLADERIFEAIDAGDILLHHPYDSFTPVVNLIHQAAKDPDVLAIKMTLYRVSGNSPIIAALSDAARAGKQVTTLVEVKARFDEENNVHWAQELERQGVHVIYGLKGLKTHAKIALVVRREGDDIKRYVHMGTGNYNDVTAHFYTDMGLLTTNAEIGLDVAAVFNVLTGYSDPDYFNHVYMSPDGIRDALVDQLQAVKKAHQNGQSVKVRLKTNSLSDLKMIDEIVATSQSGVPVEMIVRGISMVEPGVAGKTENLAIHSIVGRLLEHSRIYIFEIAGQQQVFLSSADLMSRNLDRRIELMFPILDEALAAQVVADFDLMWSDNVKTRVLQVDGTWKKVNRRNVAAIDAQEQLIQQSLERQKNQKRAYVDQLNNQTQFQPMNNPFQK</sequence>
<dbReference type="EC" id="2.7.4.1" evidence="8 9"/>
<evidence type="ECO:0000259" key="11">
    <source>
        <dbReference type="Pfam" id="PF13089"/>
    </source>
</evidence>
<dbReference type="FunFam" id="3.30.870.10:FF:000001">
    <property type="entry name" value="Polyphosphate kinase"/>
    <property type="match status" value="1"/>
</dbReference>
<feature type="domain" description="Polyphosphate kinase C-terminal" evidence="13">
    <location>
        <begin position="324"/>
        <end position="488"/>
    </location>
</feature>
<feature type="binding site" evidence="8">
    <location>
        <position position="460"/>
    </location>
    <ligand>
        <name>ATP</name>
        <dbReference type="ChEBI" id="CHEBI:30616"/>
    </ligand>
</feature>
<comment type="cofactor">
    <cofactor evidence="8">
        <name>Mg(2+)</name>
        <dbReference type="ChEBI" id="CHEBI:18420"/>
    </cofactor>
</comment>
<dbReference type="HAMAP" id="MF_00347">
    <property type="entry name" value="Polyphosphate_kinase"/>
    <property type="match status" value="1"/>
</dbReference>